<evidence type="ECO:0000313" key="2">
    <source>
        <dbReference type="Proteomes" id="UP000536262"/>
    </source>
</evidence>
<evidence type="ECO:0000313" key="1">
    <source>
        <dbReference type="EMBL" id="MBB6356318.1"/>
    </source>
</evidence>
<accession>A0A7X0FB86</accession>
<dbReference type="Proteomes" id="UP000536262">
    <property type="component" value="Unassembled WGS sequence"/>
</dbReference>
<comment type="caution">
    <text evidence="1">The sequence shown here is derived from an EMBL/GenBank/DDBJ whole genome shotgun (WGS) entry which is preliminary data.</text>
</comment>
<dbReference type="RefSeq" id="WP_184700671.1">
    <property type="nucleotide sequence ID" value="NZ_BAABEG010000001.1"/>
</dbReference>
<evidence type="ECO:0008006" key="3">
    <source>
        <dbReference type="Google" id="ProtNLM"/>
    </source>
</evidence>
<dbReference type="EMBL" id="JACHOU010000013">
    <property type="protein sequence ID" value="MBB6356318.1"/>
    <property type="molecule type" value="Genomic_DNA"/>
</dbReference>
<sequence length="295" mass="33375">MVKLPHRSFGMPGVQVDYDEEAMSVVEALTSMNVQQLETPEALYHRHIARLARLARNKVPQYEWRHLKHCDGGPCPNDTCSAACVFGERRGINKLVLEATELIQTAAVPMYFIHLIDPHYFRQPGNLASISVDGLFQSLRRRMRNGDSSEWSNALAVGGVHVSLDRYPNGVELWTPHAHLIVAVDVSRKEVRDTMRPRCRTAPVNPNGTRVRTIVIDEITELANAVSYATKINVDTREVSTDFRGNQGRLPFKLPESAQLEFDLWLLKQCPRDRVFLSGIMQTRGGLRLRTRHSA</sequence>
<reference evidence="1 2" key="1">
    <citation type="submission" date="2020-08" db="EMBL/GenBank/DDBJ databases">
        <title>Genomic Encyclopedia of Type Strains, Phase IV (KMG-IV): sequencing the most valuable type-strain genomes for metagenomic binning, comparative biology and taxonomic classification.</title>
        <authorList>
            <person name="Goeker M."/>
        </authorList>
    </citation>
    <scope>NUCLEOTIDE SEQUENCE [LARGE SCALE GENOMIC DNA]</scope>
    <source>
        <strain evidence="1 2">DSM 7051</strain>
    </source>
</reference>
<proteinExistence type="predicted"/>
<name>A0A7X0FB86_9HYPH</name>
<dbReference type="AlphaFoldDB" id="A0A7X0FB86"/>
<organism evidence="1 2">
    <name type="scientific">Aminobacter aganoensis</name>
    <dbReference type="NCBI Taxonomy" id="83264"/>
    <lineage>
        <taxon>Bacteria</taxon>
        <taxon>Pseudomonadati</taxon>
        <taxon>Pseudomonadota</taxon>
        <taxon>Alphaproteobacteria</taxon>
        <taxon>Hyphomicrobiales</taxon>
        <taxon>Phyllobacteriaceae</taxon>
        <taxon>Aminobacter</taxon>
    </lineage>
</organism>
<protein>
    <recommendedName>
        <fullName evidence="3">Replication protein</fullName>
    </recommendedName>
</protein>
<gene>
    <name evidence="1" type="ORF">GGR00_004126</name>
</gene>
<keyword evidence="2" id="KW-1185">Reference proteome</keyword>